<sequence>MNICYLADNFSRRYGNGRMAIKIFETSQKNIANLKATFLVTKSSNFAGELPILYTNKYKLVANFFKIRSFAKNGNIVHAIDSFPFGVIGALACIGTDTKLVITGIGSGAIQMFDHYLYKYLLRWAYRRATVVTAISHYIASEIKKNVPELDVIVINPGIDFDEMKKVDISRQLPEEVVFKKPFILTVGMIKRRKGYHVAIPAFAEVLKKFPDLKYVIVGYPSEKADEDYKMELKKLAIDLGVADRVFFLGFIDDRSDLYAIYRNAELFCLLPQDIGKDVEGFGLVFLEAAVNGLPVVAGSGSGADDAVLDGENGYLVSSSDVMMVSQAIIKILDNKELRNNFKISSQQFALRMNWDTIGLKYIDIYNKIIKTS</sequence>
<accession>A0A2M8KDC7</accession>
<feature type="domain" description="Glycosyl transferase family 1" evidence="1">
    <location>
        <begin position="180"/>
        <end position="346"/>
    </location>
</feature>
<name>A0A2M8KDC7_9BACT</name>
<organism evidence="3 4">
    <name type="scientific">Candidatus Portnoybacteria bacterium CG10_big_fil_rev_8_21_14_0_10_36_7</name>
    <dbReference type="NCBI Taxonomy" id="1974812"/>
    <lineage>
        <taxon>Bacteria</taxon>
        <taxon>Candidatus Portnoyibacteriota</taxon>
    </lineage>
</organism>
<dbReference type="Proteomes" id="UP000231450">
    <property type="component" value="Unassembled WGS sequence"/>
</dbReference>
<feature type="domain" description="Glycosyltransferase subfamily 4-like N-terminal" evidence="2">
    <location>
        <begin position="50"/>
        <end position="162"/>
    </location>
</feature>
<reference evidence="4" key="1">
    <citation type="submission" date="2017-09" db="EMBL/GenBank/DDBJ databases">
        <title>Depth-based differentiation of microbial function through sediment-hosted aquifers and enrichment of novel symbionts in the deep terrestrial subsurface.</title>
        <authorList>
            <person name="Probst A.J."/>
            <person name="Ladd B."/>
            <person name="Jarett J.K."/>
            <person name="Geller-Mcgrath D.E."/>
            <person name="Sieber C.M.K."/>
            <person name="Emerson J.B."/>
            <person name="Anantharaman K."/>
            <person name="Thomas B.C."/>
            <person name="Malmstrom R."/>
            <person name="Stieglmeier M."/>
            <person name="Klingl A."/>
            <person name="Woyke T."/>
            <person name="Ryan C.M."/>
            <person name="Banfield J.F."/>
        </authorList>
    </citation>
    <scope>NUCLEOTIDE SEQUENCE [LARGE SCALE GENOMIC DNA]</scope>
</reference>
<evidence type="ECO:0000259" key="1">
    <source>
        <dbReference type="Pfam" id="PF00534"/>
    </source>
</evidence>
<evidence type="ECO:0000313" key="4">
    <source>
        <dbReference type="Proteomes" id="UP000231450"/>
    </source>
</evidence>
<dbReference type="InterPro" id="IPR001296">
    <property type="entry name" value="Glyco_trans_1"/>
</dbReference>
<gene>
    <name evidence="3" type="ORF">COU81_03570</name>
</gene>
<dbReference type="InterPro" id="IPR028098">
    <property type="entry name" value="Glyco_trans_4-like_N"/>
</dbReference>
<evidence type="ECO:0008006" key="5">
    <source>
        <dbReference type="Google" id="ProtNLM"/>
    </source>
</evidence>
<dbReference type="CDD" id="cd03801">
    <property type="entry name" value="GT4_PimA-like"/>
    <property type="match status" value="1"/>
</dbReference>
<dbReference type="AlphaFoldDB" id="A0A2M8KDC7"/>
<dbReference type="Gene3D" id="3.40.50.2000">
    <property type="entry name" value="Glycogen Phosphorylase B"/>
    <property type="match status" value="2"/>
</dbReference>
<evidence type="ECO:0000259" key="2">
    <source>
        <dbReference type="Pfam" id="PF13439"/>
    </source>
</evidence>
<dbReference type="Pfam" id="PF13439">
    <property type="entry name" value="Glyco_transf_4"/>
    <property type="match status" value="1"/>
</dbReference>
<dbReference type="SUPFAM" id="SSF53756">
    <property type="entry name" value="UDP-Glycosyltransferase/glycogen phosphorylase"/>
    <property type="match status" value="1"/>
</dbReference>
<dbReference type="GO" id="GO:0016757">
    <property type="term" value="F:glycosyltransferase activity"/>
    <property type="evidence" value="ECO:0007669"/>
    <property type="project" value="InterPro"/>
</dbReference>
<protein>
    <recommendedName>
        <fullName evidence="5">Glycosyl transferase family 1 domain-containing protein</fullName>
    </recommendedName>
</protein>
<dbReference type="EMBL" id="PFDW01000072">
    <property type="protein sequence ID" value="PJE57916.1"/>
    <property type="molecule type" value="Genomic_DNA"/>
</dbReference>
<evidence type="ECO:0000313" key="3">
    <source>
        <dbReference type="EMBL" id="PJE57916.1"/>
    </source>
</evidence>
<proteinExistence type="predicted"/>
<comment type="caution">
    <text evidence="3">The sequence shown here is derived from an EMBL/GenBank/DDBJ whole genome shotgun (WGS) entry which is preliminary data.</text>
</comment>
<dbReference type="PANTHER" id="PTHR12526">
    <property type="entry name" value="GLYCOSYLTRANSFERASE"/>
    <property type="match status" value="1"/>
</dbReference>
<dbReference type="Pfam" id="PF00534">
    <property type="entry name" value="Glycos_transf_1"/>
    <property type="match status" value="1"/>
</dbReference>